<evidence type="ECO:0000313" key="2">
    <source>
        <dbReference type="Proteomes" id="UP001164250"/>
    </source>
</evidence>
<organism evidence="1 2">
    <name type="scientific">Pistacia atlantica</name>
    <dbReference type="NCBI Taxonomy" id="434234"/>
    <lineage>
        <taxon>Eukaryota</taxon>
        <taxon>Viridiplantae</taxon>
        <taxon>Streptophyta</taxon>
        <taxon>Embryophyta</taxon>
        <taxon>Tracheophyta</taxon>
        <taxon>Spermatophyta</taxon>
        <taxon>Magnoliopsida</taxon>
        <taxon>eudicotyledons</taxon>
        <taxon>Gunneridae</taxon>
        <taxon>Pentapetalae</taxon>
        <taxon>rosids</taxon>
        <taxon>malvids</taxon>
        <taxon>Sapindales</taxon>
        <taxon>Anacardiaceae</taxon>
        <taxon>Pistacia</taxon>
    </lineage>
</organism>
<proteinExistence type="predicted"/>
<accession>A0ACC1A647</accession>
<dbReference type="EMBL" id="CM047908">
    <property type="protein sequence ID" value="KAJ0082794.1"/>
    <property type="molecule type" value="Genomic_DNA"/>
</dbReference>
<comment type="caution">
    <text evidence="1">The sequence shown here is derived from an EMBL/GenBank/DDBJ whole genome shotgun (WGS) entry which is preliminary data.</text>
</comment>
<protein>
    <submittedName>
        <fullName evidence="1">Uncharacterized protein</fullName>
    </submittedName>
</protein>
<reference evidence="2" key="1">
    <citation type="journal article" date="2023" name="G3 (Bethesda)">
        <title>Genome assembly and association tests identify interacting loci associated with vigor, precocity, and sex in interspecific pistachio rootstocks.</title>
        <authorList>
            <person name="Palmer W."/>
            <person name="Jacygrad E."/>
            <person name="Sagayaradj S."/>
            <person name="Cavanaugh K."/>
            <person name="Han R."/>
            <person name="Bertier L."/>
            <person name="Beede B."/>
            <person name="Kafkas S."/>
            <person name="Golino D."/>
            <person name="Preece J."/>
            <person name="Michelmore R."/>
        </authorList>
    </citation>
    <scope>NUCLEOTIDE SEQUENCE [LARGE SCALE GENOMIC DNA]</scope>
</reference>
<evidence type="ECO:0000313" key="1">
    <source>
        <dbReference type="EMBL" id="KAJ0082794.1"/>
    </source>
</evidence>
<gene>
    <name evidence="1" type="ORF">Patl1_12021</name>
</gene>
<sequence length="160" mass="17916">MIEDLPHTGIEDVEGDQPELEPHEALPEISFYAIAGTEHPQTIRVLGKLKNKHVTVLIDGGSIHNFIDQAIVSEFSLPVIQDKKFQVMVANREKIEFARQCRALTLTIQGLPVTVDHYIVPVAACQLVLGVQWLGTLRPIKTDYKQLTMNFNMVGTSHTF</sequence>
<keyword evidence="2" id="KW-1185">Reference proteome</keyword>
<name>A0ACC1A647_9ROSI</name>
<dbReference type="Proteomes" id="UP001164250">
    <property type="component" value="Chromosome 12"/>
</dbReference>